<dbReference type="KEGG" id="nneo:PQG83_09570"/>
<dbReference type="InterPro" id="IPR050194">
    <property type="entry name" value="Glycosyltransferase_grp1"/>
</dbReference>
<dbReference type="Pfam" id="PF13439">
    <property type="entry name" value="Glyco_transf_4"/>
    <property type="match status" value="1"/>
</dbReference>
<dbReference type="InterPro" id="IPR028098">
    <property type="entry name" value="Glyco_trans_4-like_N"/>
</dbReference>
<protein>
    <submittedName>
        <fullName evidence="3">Glycosyltransferase family 4 protein</fullName>
    </submittedName>
</protein>
<proteinExistence type="predicted"/>
<organism evidence="3 4">
    <name type="scientific">Candidatus Nitrospira neomarina</name>
    <dbReference type="NCBI Taxonomy" id="3020899"/>
    <lineage>
        <taxon>Bacteria</taxon>
        <taxon>Pseudomonadati</taxon>
        <taxon>Nitrospirota</taxon>
        <taxon>Nitrospiria</taxon>
        <taxon>Nitrospirales</taxon>
        <taxon>Nitrospiraceae</taxon>
        <taxon>Nitrospira</taxon>
    </lineage>
</organism>
<dbReference type="SUPFAM" id="SSF53756">
    <property type="entry name" value="UDP-Glycosyltransferase/glycogen phosphorylase"/>
    <property type="match status" value="1"/>
</dbReference>
<name>A0AA96GP35_9BACT</name>
<dbReference type="EMBL" id="CP116968">
    <property type="protein sequence ID" value="WNM63985.1"/>
    <property type="molecule type" value="Genomic_DNA"/>
</dbReference>
<dbReference type="Pfam" id="PF00534">
    <property type="entry name" value="Glycos_transf_1"/>
    <property type="match status" value="1"/>
</dbReference>
<dbReference type="RefSeq" id="WP_312748825.1">
    <property type="nucleotide sequence ID" value="NZ_CP116968.1"/>
</dbReference>
<reference evidence="3 4" key="1">
    <citation type="submission" date="2023-01" db="EMBL/GenBank/DDBJ databases">
        <title>Cultivation and genomic characterization of new, ubiquitous marine nitrite-oxidizing bacteria from the Nitrospirales.</title>
        <authorList>
            <person name="Mueller A.J."/>
            <person name="Daebeler A."/>
            <person name="Herbold C.W."/>
            <person name="Kirkegaard R.H."/>
            <person name="Daims H."/>
        </authorList>
    </citation>
    <scope>NUCLEOTIDE SEQUENCE [LARGE SCALE GENOMIC DNA]</scope>
    <source>
        <strain evidence="3 4">DK</strain>
    </source>
</reference>
<dbReference type="AlphaFoldDB" id="A0AA96GP35"/>
<evidence type="ECO:0000259" key="2">
    <source>
        <dbReference type="Pfam" id="PF13439"/>
    </source>
</evidence>
<sequence length="393" mass="43208">MNILGFTSLYPNNVCPNHGIFVKERLTRIAALPGVHVQIVSPVPYYPPIGFGWRMSYRRVQKREFVDGIKVYHPRYIMAPKIGMAIHGFLMALCSLPLVKRICREFPPDIVDAHFVYPDGFAGMLIGQYLGCPVVVTARGSDVNVCADLPIIRSLLRLTLSRASSVISVSNPLAEKIGQLGISQNKIRVIPNGVDSETFYPSSKAEARKSISFEGNQKLVLSVGNYTPNKGMDLLVKALAFLRDSEGLDSLPILVLIGEGKECLSLESLVIDLNLTHNVRVMGPVPHYFLPKWYRSADLFCLASSREGCPNVILESLACGTPVVATRVGGIPDLVNSPDVGILTDRSPEAMAKAIIEALNKVWDADLISQHVHRRTWEQVAGQEYEVFKSAVG</sequence>
<dbReference type="InterPro" id="IPR001296">
    <property type="entry name" value="Glyco_trans_1"/>
</dbReference>
<evidence type="ECO:0000313" key="3">
    <source>
        <dbReference type="EMBL" id="WNM63985.1"/>
    </source>
</evidence>
<keyword evidence="4" id="KW-1185">Reference proteome</keyword>
<dbReference type="Gene3D" id="3.40.50.2000">
    <property type="entry name" value="Glycogen Phosphorylase B"/>
    <property type="match status" value="2"/>
</dbReference>
<dbReference type="PANTHER" id="PTHR45947">
    <property type="entry name" value="SULFOQUINOVOSYL TRANSFERASE SQD2"/>
    <property type="match status" value="1"/>
</dbReference>
<dbReference type="PANTHER" id="PTHR45947:SF3">
    <property type="entry name" value="SULFOQUINOVOSYL TRANSFERASE SQD2"/>
    <property type="match status" value="1"/>
</dbReference>
<gene>
    <name evidence="3" type="ORF">PQG83_09570</name>
</gene>
<dbReference type="Proteomes" id="UP001302494">
    <property type="component" value="Chromosome"/>
</dbReference>
<feature type="domain" description="Glycosyltransferase subfamily 4-like N-terminal" evidence="2">
    <location>
        <begin position="87"/>
        <end position="197"/>
    </location>
</feature>
<feature type="domain" description="Glycosyl transferase family 1" evidence="1">
    <location>
        <begin position="204"/>
        <end position="360"/>
    </location>
</feature>
<dbReference type="CDD" id="cd03798">
    <property type="entry name" value="GT4_WlbH-like"/>
    <property type="match status" value="1"/>
</dbReference>
<evidence type="ECO:0000313" key="4">
    <source>
        <dbReference type="Proteomes" id="UP001302494"/>
    </source>
</evidence>
<evidence type="ECO:0000259" key="1">
    <source>
        <dbReference type="Pfam" id="PF00534"/>
    </source>
</evidence>
<accession>A0AA96GP35</accession>
<dbReference type="GO" id="GO:0016757">
    <property type="term" value="F:glycosyltransferase activity"/>
    <property type="evidence" value="ECO:0007669"/>
    <property type="project" value="InterPro"/>
</dbReference>